<evidence type="ECO:0000256" key="5">
    <source>
        <dbReference type="ARBA" id="ARBA00022771"/>
    </source>
</evidence>
<feature type="region of interest" description="Disordered" evidence="10">
    <location>
        <begin position="568"/>
        <end position="600"/>
    </location>
</feature>
<dbReference type="PANTHER" id="PTHR12983">
    <property type="entry name" value="RING FINGER 10 FAMILY MEMBER"/>
    <property type="match status" value="1"/>
</dbReference>
<feature type="compositionally biased region" description="Low complexity" evidence="10">
    <location>
        <begin position="132"/>
        <end position="142"/>
    </location>
</feature>
<feature type="domain" description="RING-type" evidence="11">
    <location>
        <begin position="196"/>
        <end position="237"/>
    </location>
</feature>
<evidence type="ECO:0000256" key="2">
    <source>
        <dbReference type="ARBA" id="ARBA00008117"/>
    </source>
</evidence>
<evidence type="ECO:0000259" key="11">
    <source>
        <dbReference type="PROSITE" id="PS50089"/>
    </source>
</evidence>
<organism evidence="12 13">
    <name type="scientific">Galleria mellonella</name>
    <name type="common">Greater wax moth</name>
    <dbReference type="NCBI Taxonomy" id="7137"/>
    <lineage>
        <taxon>Eukaryota</taxon>
        <taxon>Metazoa</taxon>
        <taxon>Ecdysozoa</taxon>
        <taxon>Arthropoda</taxon>
        <taxon>Hexapoda</taxon>
        <taxon>Insecta</taxon>
        <taxon>Pterygota</taxon>
        <taxon>Neoptera</taxon>
        <taxon>Endopterygota</taxon>
        <taxon>Lepidoptera</taxon>
        <taxon>Glossata</taxon>
        <taxon>Ditrysia</taxon>
        <taxon>Pyraloidea</taxon>
        <taxon>Pyralidae</taxon>
        <taxon>Galleriinae</taxon>
        <taxon>Galleria</taxon>
    </lineage>
</organism>
<dbReference type="AlphaFoldDB" id="A0A6J1WQP6"/>
<evidence type="ECO:0000256" key="8">
    <source>
        <dbReference type="ARBA" id="ARBA00035390"/>
    </source>
</evidence>
<keyword evidence="5 9" id="KW-0863">Zinc-finger</keyword>
<dbReference type="InterPro" id="IPR017907">
    <property type="entry name" value="Znf_RING_CS"/>
</dbReference>
<feature type="region of interest" description="Disordered" evidence="10">
    <location>
        <begin position="613"/>
        <end position="706"/>
    </location>
</feature>
<dbReference type="SMART" id="SM00184">
    <property type="entry name" value="RING"/>
    <property type="match status" value="1"/>
</dbReference>
<dbReference type="InterPro" id="IPR013083">
    <property type="entry name" value="Znf_RING/FYVE/PHD"/>
</dbReference>
<evidence type="ECO:0000256" key="4">
    <source>
        <dbReference type="ARBA" id="ARBA00022723"/>
    </source>
</evidence>
<feature type="region of interest" description="Disordered" evidence="10">
    <location>
        <begin position="1"/>
        <end position="107"/>
    </location>
</feature>
<dbReference type="InterPro" id="IPR001841">
    <property type="entry name" value="Znf_RING"/>
</dbReference>
<evidence type="ECO:0000256" key="7">
    <source>
        <dbReference type="ARBA" id="ARBA00035131"/>
    </source>
</evidence>
<dbReference type="GO" id="GO:0008270">
    <property type="term" value="F:zinc ion binding"/>
    <property type="evidence" value="ECO:0007669"/>
    <property type="project" value="UniProtKB-KW"/>
</dbReference>
<dbReference type="GO" id="GO:0000976">
    <property type="term" value="F:transcription cis-regulatory region binding"/>
    <property type="evidence" value="ECO:0007669"/>
    <property type="project" value="TreeGrafter"/>
</dbReference>
<dbReference type="Proteomes" id="UP001652740">
    <property type="component" value="Unplaced"/>
</dbReference>
<dbReference type="SUPFAM" id="SSF57850">
    <property type="entry name" value="RING/U-box"/>
    <property type="match status" value="1"/>
</dbReference>
<feature type="compositionally biased region" description="Basic and acidic residues" evidence="10">
    <location>
        <begin position="1"/>
        <end position="11"/>
    </location>
</feature>
<evidence type="ECO:0000256" key="10">
    <source>
        <dbReference type="SAM" id="MobiDB-lite"/>
    </source>
</evidence>
<comment type="similarity">
    <text evidence="2">Belongs to the RNF10 family.</text>
</comment>
<keyword evidence="4" id="KW-0479">Metal-binding</keyword>
<evidence type="ECO:0000256" key="1">
    <source>
        <dbReference type="ARBA" id="ARBA00004496"/>
    </source>
</evidence>
<feature type="compositionally biased region" description="Low complexity" evidence="10">
    <location>
        <begin position="14"/>
        <end position="24"/>
    </location>
</feature>
<reference evidence="13" key="1">
    <citation type="submission" date="2025-08" db="UniProtKB">
        <authorList>
            <consortium name="RefSeq"/>
        </authorList>
    </citation>
    <scope>IDENTIFICATION</scope>
    <source>
        <tissue evidence="13">Whole larvae</tissue>
    </source>
</reference>
<dbReference type="InParanoid" id="A0A6J1WQP6"/>
<evidence type="ECO:0000313" key="12">
    <source>
        <dbReference type="Proteomes" id="UP001652740"/>
    </source>
</evidence>
<proteinExistence type="inferred from homology"/>
<sequence>MLEESRMDKKSLNRSSQSQSRASAVDCKKNTDLTHKPWPRNNRKREGSNNTPKNEPYRKNALSQRGRGPVDRKPRPRGSSGFLVGGASSTGIEEDDEPEIGSVLVPGSKKQNLNHLLNFMYPTRGGQERRGGQPQPRRQGQRVSYRHEHDLYLRAYCQFILKEDGDYKANLLDPDVPVKWDQIEEIVVRSTGRSECPICLGVSSAGRAGPCGHVYCWGCVLHYTAAHEKQPPPCPVCATPLHVQDMKPTRMVQWEPPAEEVTMRLVRRLRGSTIVEIAPPRGQLTDSKPTAILPLETINNAPYSKFFTATKKQVQEILERERMEIQNQILAEIDTTEIIYLEQALNLLKLKEEKLNTVVDKLEIVQTVTEKAVPTVYEKQEVNKNKIDWFDVTEEGAASIEVIQDQMEELGIETSQSNLNPEAPAFNQSDTDDKILEMEEFPLTEDLPTLELDEIVNNPTVTDIDKENQTKYFYFYQAEDGQLVFLNKLNVRILNSSWGALSAAPPIIRGRVLQRETFPLIEQTRKHMPCTAHLPLHCSFDIVELDLQPPYVTTVALNNFAEELERRARNRARQQREERRRERAHRRAVEGPPKPDFSSEVLFPPAAPSYSSQIVDVPLPSLDESGSTTSTMSPPSSGPSFAKMASTSGTWRVRKAAAPPSPSPADDDDGLVPRTLSLSDAIEAALHAAPSSTNKKNKKNKPKALYSKSIKIPLNLT</sequence>
<evidence type="ECO:0000256" key="6">
    <source>
        <dbReference type="ARBA" id="ARBA00022833"/>
    </source>
</evidence>
<evidence type="ECO:0000256" key="9">
    <source>
        <dbReference type="PROSITE-ProRule" id="PRU00175"/>
    </source>
</evidence>
<keyword evidence="3" id="KW-0963">Cytoplasm</keyword>
<dbReference type="RefSeq" id="XP_026757741.2">
    <property type="nucleotide sequence ID" value="XM_026901940.3"/>
</dbReference>
<feature type="compositionally biased region" description="Basic and acidic residues" evidence="10">
    <location>
        <begin position="26"/>
        <end position="35"/>
    </location>
</feature>
<comment type="subcellular location">
    <subcellularLocation>
        <location evidence="1">Cytoplasm</location>
    </subcellularLocation>
</comment>
<dbReference type="InterPro" id="IPR018957">
    <property type="entry name" value="Znf_C3HC4_RING-type"/>
</dbReference>
<gene>
    <name evidence="13" type="primary">LOC113517296</name>
</gene>
<accession>A0A6J1WQP6</accession>
<protein>
    <recommendedName>
        <fullName evidence="7">E3 ubiquitin-protein ligase RNF10</fullName>
    </recommendedName>
    <alternativeName>
        <fullName evidence="8">RING finger protein 10</fullName>
    </alternativeName>
</protein>
<dbReference type="PROSITE" id="PS00518">
    <property type="entry name" value="ZF_RING_1"/>
    <property type="match status" value="1"/>
</dbReference>
<dbReference type="GO" id="GO:0045944">
    <property type="term" value="P:positive regulation of transcription by RNA polymerase II"/>
    <property type="evidence" value="ECO:0007669"/>
    <property type="project" value="TreeGrafter"/>
</dbReference>
<dbReference type="Pfam" id="PF00097">
    <property type="entry name" value="zf-C3HC4"/>
    <property type="match status" value="1"/>
</dbReference>
<name>A0A6J1WQP6_GALME</name>
<dbReference type="FunCoup" id="A0A6J1WQP6">
    <property type="interactions" value="432"/>
</dbReference>
<keyword evidence="6" id="KW-0862">Zinc</keyword>
<dbReference type="KEGG" id="gmw:113517296"/>
<dbReference type="PANTHER" id="PTHR12983:SF9">
    <property type="entry name" value="E3 UBIQUITIN-PROTEIN LIGASE RNF10"/>
    <property type="match status" value="1"/>
</dbReference>
<dbReference type="PROSITE" id="PS50089">
    <property type="entry name" value="ZF_RING_2"/>
    <property type="match status" value="1"/>
</dbReference>
<evidence type="ECO:0000313" key="13">
    <source>
        <dbReference type="RefSeq" id="XP_026757741.2"/>
    </source>
</evidence>
<feature type="compositionally biased region" description="Low complexity" evidence="10">
    <location>
        <begin position="625"/>
        <end position="640"/>
    </location>
</feature>
<evidence type="ECO:0000256" key="3">
    <source>
        <dbReference type="ARBA" id="ARBA00022490"/>
    </source>
</evidence>
<dbReference type="Gene3D" id="3.30.40.10">
    <property type="entry name" value="Zinc/RING finger domain, C3HC4 (zinc finger)"/>
    <property type="match status" value="1"/>
</dbReference>
<dbReference type="GeneID" id="113517296"/>
<keyword evidence="12" id="KW-1185">Reference proteome</keyword>
<dbReference type="GO" id="GO:0005737">
    <property type="term" value="C:cytoplasm"/>
    <property type="evidence" value="ECO:0007669"/>
    <property type="project" value="UniProtKB-SubCell"/>
</dbReference>
<feature type="region of interest" description="Disordered" evidence="10">
    <location>
        <begin position="122"/>
        <end position="144"/>
    </location>
</feature>
<dbReference type="InterPro" id="IPR039739">
    <property type="entry name" value="MAG2/RNF10"/>
</dbReference>